<feature type="transmembrane region" description="Helical" evidence="1">
    <location>
        <begin position="337"/>
        <end position="357"/>
    </location>
</feature>
<feature type="transmembrane region" description="Helical" evidence="1">
    <location>
        <begin position="138"/>
        <end position="160"/>
    </location>
</feature>
<dbReference type="SUPFAM" id="SSF103473">
    <property type="entry name" value="MFS general substrate transporter"/>
    <property type="match status" value="1"/>
</dbReference>
<keyword evidence="1" id="KW-0812">Transmembrane</keyword>
<dbReference type="KEGG" id="pfla:Pflav_054790"/>
<dbReference type="EMBL" id="AP022870">
    <property type="protein sequence ID" value="BCB79069.1"/>
    <property type="molecule type" value="Genomic_DNA"/>
</dbReference>
<reference evidence="2 3" key="2">
    <citation type="submission" date="2020-03" db="EMBL/GenBank/DDBJ databases">
        <authorList>
            <person name="Ichikawa N."/>
            <person name="Kimura A."/>
            <person name="Kitahashi Y."/>
            <person name="Uohara A."/>
        </authorList>
    </citation>
    <scope>NUCLEOTIDE SEQUENCE [LARGE SCALE GENOMIC DNA]</scope>
    <source>
        <strain evidence="2 3">NBRC 107702</strain>
    </source>
</reference>
<sequence>MLLYPVYALLFADSGLSTGQISSLFVIWSIVSFTLEIPSGALADAYSRRRLVAIAVVLRAIGFALWTFFPSYPAFAAGFVLWGASSAMTSGSVEALVYDELAAAGATERYVRTVGLAQTTALVAELAAMALATPVFLLGGYTLVGVASIAVTLAAVPIALSFPEAPRVEETAEGGYLRTLRAGLAEVRANRTVSRAVVLYALVTGMGAIDEYVPILARDMGAPTAFVPLLFVLPVAAMAVASALAERWAHLSAARLAAAVAVGGVLLAAGSNAGHPIGMVAVALCFAVLELFDILTEARIQDAIAGPARATVLSVAGFGQEVAALAVFAGFGLGSAALPVPVLLALVGVPLVLSGGLTRRWLPSAGSSS</sequence>
<dbReference type="InterPro" id="IPR053160">
    <property type="entry name" value="MFS_DHA3_Transporter"/>
</dbReference>
<dbReference type="GO" id="GO:0022857">
    <property type="term" value="F:transmembrane transporter activity"/>
    <property type="evidence" value="ECO:0007669"/>
    <property type="project" value="InterPro"/>
</dbReference>
<keyword evidence="1" id="KW-0472">Membrane</keyword>
<feature type="transmembrane region" description="Helical" evidence="1">
    <location>
        <begin position="277"/>
        <end position="296"/>
    </location>
</feature>
<proteinExistence type="predicted"/>
<dbReference type="InterPro" id="IPR036259">
    <property type="entry name" value="MFS_trans_sf"/>
</dbReference>
<gene>
    <name evidence="2" type="ORF">Pflav_054790</name>
</gene>
<dbReference type="Proteomes" id="UP000502508">
    <property type="component" value="Chromosome"/>
</dbReference>
<organism evidence="2 3">
    <name type="scientific">Phytohabitans flavus</name>
    <dbReference type="NCBI Taxonomy" id="1076124"/>
    <lineage>
        <taxon>Bacteria</taxon>
        <taxon>Bacillati</taxon>
        <taxon>Actinomycetota</taxon>
        <taxon>Actinomycetes</taxon>
        <taxon>Micromonosporales</taxon>
        <taxon>Micromonosporaceae</taxon>
    </lineage>
</organism>
<dbReference type="Gene3D" id="1.20.1250.20">
    <property type="entry name" value="MFS general substrate transporter like domains"/>
    <property type="match status" value="1"/>
</dbReference>
<reference evidence="2 3" key="1">
    <citation type="submission" date="2020-03" db="EMBL/GenBank/DDBJ databases">
        <title>Whole genome shotgun sequence of Phytohabitans flavus NBRC 107702.</title>
        <authorList>
            <person name="Komaki H."/>
            <person name="Tamura T."/>
        </authorList>
    </citation>
    <scope>NUCLEOTIDE SEQUENCE [LARGE SCALE GENOMIC DNA]</scope>
    <source>
        <strain evidence="2 3">NBRC 107702</strain>
    </source>
</reference>
<feature type="transmembrane region" description="Helical" evidence="1">
    <location>
        <begin position="223"/>
        <end position="245"/>
    </location>
</feature>
<dbReference type="RefSeq" id="WP_232071904.1">
    <property type="nucleotide sequence ID" value="NZ_AP022870.1"/>
</dbReference>
<name>A0A6F8XZ49_9ACTN</name>
<feature type="transmembrane region" description="Helical" evidence="1">
    <location>
        <begin position="20"/>
        <end position="39"/>
    </location>
</feature>
<dbReference type="PANTHER" id="PTHR23530">
    <property type="entry name" value="TRANSPORT PROTEIN-RELATED"/>
    <property type="match status" value="1"/>
</dbReference>
<evidence type="ECO:0000313" key="3">
    <source>
        <dbReference type="Proteomes" id="UP000502508"/>
    </source>
</evidence>
<evidence type="ECO:0000313" key="2">
    <source>
        <dbReference type="EMBL" id="BCB79069.1"/>
    </source>
</evidence>
<evidence type="ECO:0000256" key="1">
    <source>
        <dbReference type="SAM" id="Phobius"/>
    </source>
</evidence>
<dbReference type="PANTHER" id="PTHR23530:SF1">
    <property type="entry name" value="PERMEASE, MAJOR FACILITATOR SUPERFAMILY-RELATED"/>
    <property type="match status" value="1"/>
</dbReference>
<dbReference type="Pfam" id="PF07690">
    <property type="entry name" value="MFS_1"/>
    <property type="match status" value="1"/>
</dbReference>
<keyword evidence="3" id="KW-1185">Reference proteome</keyword>
<dbReference type="InterPro" id="IPR011701">
    <property type="entry name" value="MFS"/>
</dbReference>
<protein>
    <submittedName>
        <fullName evidence="2">MFS transporter</fullName>
    </submittedName>
</protein>
<accession>A0A6F8XZ49</accession>
<dbReference type="AlphaFoldDB" id="A0A6F8XZ49"/>
<feature type="transmembrane region" description="Helical" evidence="1">
    <location>
        <begin position="252"/>
        <end position="271"/>
    </location>
</feature>
<feature type="transmembrane region" description="Helical" evidence="1">
    <location>
        <begin position="308"/>
        <end position="331"/>
    </location>
</feature>
<feature type="transmembrane region" description="Helical" evidence="1">
    <location>
        <begin position="197"/>
        <end position="217"/>
    </location>
</feature>
<keyword evidence="1" id="KW-1133">Transmembrane helix</keyword>